<keyword evidence="1" id="KW-1133">Transmembrane helix</keyword>
<gene>
    <name evidence="2" type="ORF">BCR41DRAFT_93952</name>
</gene>
<dbReference type="InParanoid" id="A0A1Y2GP87"/>
<reference evidence="2 3" key="1">
    <citation type="submission" date="2016-07" db="EMBL/GenBank/DDBJ databases">
        <title>Pervasive Adenine N6-methylation of Active Genes in Fungi.</title>
        <authorList>
            <consortium name="DOE Joint Genome Institute"/>
            <person name="Mondo S.J."/>
            <person name="Dannebaum R.O."/>
            <person name="Kuo R.C."/>
            <person name="Labutti K."/>
            <person name="Haridas S."/>
            <person name="Kuo A."/>
            <person name="Salamov A."/>
            <person name="Ahrendt S.R."/>
            <person name="Lipzen A."/>
            <person name="Sullivan W."/>
            <person name="Andreopoulos W.B."/>
            <person name="Clum A."/>
            <person name="Lindquist E."/>
            <person name="Daum C."/>
            <person name="Ramamoorthy G.K."/>
            <person name="Gryganskyi A."/>
            <person name="Culley D."/>
            <person name="Magnuson J.K."/>
            <person name="James T.Y."/>
            <person name="O'Malley M.A."/>
            <person name="Stajich J.E."/>
            <person name="Spatafora J.W."/>
            <person name="Visel A."/>
            <person name="Grigoriev I.V."/>
        </authorList>
    </citation>
    <scope>NUCLEOTIDE SEQUENCE [LARGE SCALE GENOMIC DNA]</scope>
    <source>
        <strain evidence="2 3">NRRL 3116</strain>
    </source>
</reference>
<sequence>MAISKSLIATLINAMNVWLYGPQAGFYFFFPRATTGLLFSHTSFSSPLSSFLFPLSSFLFPLSSFLFLFFSFLLSPSTISHSPFSILHSPFSTFLNPLLLLTALHFLLLFLSVILRLSFLADLKKKKKKICIACILHANDKIHSSIALPVSHTIVPLWSSLSSFA</sequence>
<dbReference type="EMBL" id="MCFF01000023">
    <property type="protein sequence ID" value="ORZ13362.1"/>
    <property type="molecule type" value="Genomic_DNA"/>
</dbReference>
<evidence type="ECO:0000313" key="3">
    <source>
        <dbReference type="Proteomes" id="UP000193648"/>
    </source>
</evidence>
<feature type="transmembrane region" description="Helical" evidence="1">
    <location>
        <begin position="94"/>
        <end position="119"/>
    </location>
</feature>
<protein>
    <submittedName>
        <fullName evidence="2">Uncharacterized protein</fullName>
    </submittedName>
</protein>
<keyword evidence="3" id="KW-1185">Reference proteome</keyword>
<accession>A0A1Y2GP87</accession>
<feature type="transmembrane region" description="Helical" evidence="1">
    <location>
        <begin position="51"/>
        <end position="74"/>
    </location>
</feature>
<dbReference type="RefSeq" id="XP_021880443.1">
    <property type="nucleotide sequence ID" value="XM_022031089.1"/>
</dbReference>
<organism evidence="2 3">
    <name type="scientific">Lobosporangium transversale</name>
    <dbReference type="NCBI Taxonomy" id="64571"/>
    <lineage>
        <taxon>Eukaryota</taxon>
        <taxon>Fungi</taxon>
        <taxon>Fungi incertae sedis</taxon>
        <taxon>Mucoromycota</taxon>
        <taxon>Mortierellomycotina</taxon>
        <taxon>Mortierellomycetes</taxon>
        <taxon>Mortierellales</taxon>
        <taxon>Mortierellaceae</taxon>
        <taxon>Lobosporangium</taxon>
    </lineage>
</organism>
<keyword evidence="1" id="KW-0812">Transmembrane</keyword>
<dbReference type="AlphaFoldDB" id="A0A1Y2GP87"/>
<evidence type="ECO:0000256" key="1">
    <source>
        <dbReference type="SAM" id="Phobius"/>
    </source>
</evidence>
<feature type="transmembrane region" description="Helical" evidence="1">
    <location>
        <begin position="6"/>
        <end position="30"/>
    </location>
</feature>
<comment type="caution">
    <text evidence="2">The sequence shown here is derived from an EMBL/GenBank/DDBJ whole genome shotgun (WGS) entry which is preliminary data.</text>
</comment>
<dbReference type="Proteomes" id="UP000193648">
    <property type="component" value="Unassembled WGS sequence"/>
</dbReference>
<evidence type="ECO:0000313" key="2">
    <source>
        <dbReference type="EMBL" id="ORZ13362.1"/>
    </source>
</evidence>
<name>A0A1Y2GP87_9FUNG</name>
<dbReference type="GeneID" id="33572930"/>
<keyword evidence="1" id="KW-0472">Membrane</keyword>
<proteinExistence type="predicted"/>